<evidence type="ECO:0000313" key="2">
    <source>
        <dbReference type="EMBL" id="MBW0535560.1"/>
    </source>
</evidence>
<dbReference type="Proteomes" id="UP000765509">
    <property type="component" value="Unassembled WGS sequence"/>
</dbReference>
<dbReference type="AlphaFoldDB" id="A0A9Q3F6B2"/>
<accession>A0A9Q3F6B2</accession>
<organism evidence="2 3">
    <name type="scientific">Austropuccinia psidii MF-1</name>
    <dbReference type="NCBI Taxonomy" id="1389203"/>
    <lineage>
        <taxon>Eukaryota</taxon>
        <taxon>Fungi</taxon>
        <taxon>Dikarya</taxon>
        <taxon>Basidiomycota</taxon>
        <taxon>Pucciniomycotina</taxon>
        <taxon>Pucciniomycetes</taxon>
        <taxon>Pucciniales</taxon>
        <taxon>Sphaerophragmiaceae</taxon>
        <taxon>Austropuccinia</taxon>
    </lineage>
</organism>
<evidence type="ECO:0000256" key="1">
    <source>
        <dbReference type="SAM" id="MobiDB-lite"/>
    </source>
</evidence>
<sequence length="282" mass="31140">MRASESTAATSHWRATTSKKGPQVRATGKESPPPAFNDSDWTPQVHPNFLRHCGAYLGFLDIHQSAILHCSSKSQYKKRGPSYRGWHLPTPPVGKIDMTCLMGNCTAHAKRAECFSSRAIADTKLASPTASTGPRMFLIGFEFRLLILVLVLLVSAPSSTLSSTQVCTNGMINPKGAKMLLCDTPGKSYLCPPWMCSITVDGHNKTLDNYYFENCSSARPNSKTLPALHPYFFNLQNDNVILVHNGWILRNGKRQQIDDLYACYVGRSKVNSIRPQCDGCTP</sequence>
<evidence type="ECO:0000313" key="3">
    <source>
        <dbReference type="Proteomes" id="UP000765509"/>
    </source>
</evidence>
<proteinExistence type="predicted"/>
<gene>
    <name evidence="2" type="ORF">O181_075275</name>
</gene>
<reference evidence="2" key="1">
    <citation type="submission" date="2021-03" db="EMBL/GenBank/DDBJ databases">
        <title>Draft genome sequence of rust myrtle Austropuccinia psidii MF-1, a brazilian biotype.</title>
        <authorList>
            <person name="Quecine M.C."/>
            <person name="Pachon D.M.R."/>
            <person name="Bonatelli M.L."/>
            <person name="Correr F.H."/>
            <person name="Franceschini L.M."/>
            <person name="Leite T.F."/>
            <person name="Margarido G.R.A."/>
            <person name="Almeida C.A."/>
            <person name="Ferrarezi J.A."/>
            <person name="Labate C.A."/>
        </authorList>
    </citation>
    <scope>NUCLEOTIDE SEQUENCE</scope>
    <source>
        <strain evidence="2">MF-1</strain>
    </source>
</reference>
<protein>
    <submittedName>
        <fullName evidence="2">Uncharacterized protein</fullName>
    </submittedName>
</protein>
<comment type="caution">
    <text evidence="2">The sequence shown here is derived from an EMBL/GenBank/DDBJ whole genome shotgun (WGS) entry which is preliminary data.</text>
</comment>
<keyword evidence="3" id="KW-1185">Reference proteome</keyword>
<feature type="compositionally biased region" description="Polar residues" evidence="1">
    <location>
        <begin position="1"/>
        <end position="20"/>
    </location>
</feature>
<name>A0A9Q3F6B2_9BASI</name>
<feature type="region of interest" description="Disordered" evidence="1">
    <location>
        <begin position="1"/>
        <end position="40"/>
    </location>
</feature>
<dbReference type="EMBL" id="AVOT02040356">
    <property type="protein sequence ID" value="MBW0535560.1"/>
    <property type="molecule type" value="Genomic_DNA"/>
</dbReference>